<organism evidence="4 5">
    <name type="scientific">Pythium insidiosum</name>
    <name type="common">Pythiosis disease agent</name>
    <dbReference type="NCBI Taxonomy" id="114742"/>
    <lineage>
        <taxon>Eukaryota</taxon>
        <taxon>Sar</taxon>
        <taxon>Stramenopiles</taxon>
        <taxon>Oomycota</taxon>
        <taxon>Peronosporomycetes</taxon>
        <taxon>Pythiales</taxon>
        <taxon>Pythiaceae</taxon>
        <taxon>Pythium</taxon>
    </lineage>
</organism>
<reference evidence="4" key="1">
    <citation type="submission" date="2021-12" db="EMBL/GenBank/DDBJ databases">
        <title>Prjna785345.</title>
        <authorList>
            <person name="Rujirawat T."/>
            <person name="Krajaejun T."/>
        </authorList>
    </citation>
    <scope>NUCLEOTIDE SEQUENCE</scope>
    <source>
        <strain evidence="4">Pi057C3</strain>
    </source>
</reference>
<evidence type="ECO:0000256" key="2">
    <source>
        <dbReference type="SAM" id="MobiDB-lite"/>
    </source>
</evidence>
<dbReference type="Gene3D" id="3.40.50.300">
    <property type="entry name" value="P-loop containing nucleotide triphosphate hydrolases"/>
    <property type="match status" value="1"/>
</dbReference>
<dbReference type="PANTHER" id="PTHR14919:SF0">
    <property type="entry name" value="SPERM FLAGELLAR PROTEIN 2"/>
    <property type="match status" value="1"/>
</dbReference>
<accession>A0AAD5QCG8</accession>
<proteinExistence type="predicted"/>
<dbReference type="Proteomes" id="UP001209570">
    <property type="component" value="Unassembled WGS sequence"/>
</dbReference>
<feature type="region of interest" description="Disordered" evidence="2">
    <location>
        <begin position="875"/>
        <end position="897"/>
    </location>
</feature>
<sequence>MERSVRRQDDTLAMVAATETNRESDARQEMAKILVYKEIAKENRTLREQRYAHRREMDDAEALDRDASSYELLFAKYNDDWELQAIQAQSWLTAKDAAQRHENNLIVSSTIDELLALVQFVAAHYVGAAAKGIEQSPWVPDNWKLVPAVEVLQDRYVLGEIVKYVRWVVSRIEAAPDPTHNRLRLESRRHEPPAAHESVDRPSRRPLRIVLLGPPFAGKRTQARLLADKYKLRLISVEDRIRHELQLEPKSPLGLEVHDVLTRGDELSPQLYSQLIVEAIAEESAEENGGWVVCDLPASEAHARSLEQQLTGFVEPSQIESPYDHDSILAPGCPRPRAPASFLHGKSGVDLAFHLRSVDASVVMERCLGHMEDAETHETCHLLHAPPSLDSTERHRLRHANASTNATALLSLQCLTTTGNEASLVPWYTRFATLREMPLATDDRIPRPLTQEAMHALLVEHIEAFYEALDAEKAATDRERELQDATAMAEEESRQLRLAEYERGITTAKEDVVKAQQAVQQAEEAKAKKEEIIELKAGVDVARKQVEIAIVAARDWTIDEQLRGLHQRTLYSGRLFPSVSRVLARLWDHMEDEYVATMTQCWAGTQRQRERLRERVVAVVEAFCAYVRRPDRKQPVVDAFQAQFNAVDEEMRFDDATKQELHARTDVLQDELTVIAQSKRQENDAELDAIVRDGWLEDTTQWLAMIHQIALQAECDRFRVSLQLLVDALYAASDDAAQLAGIVDVLKANPQAMDLSLKAFFDTALAAEDEAVAAVAPAAAADKQGKAGKAAPPAKGKAPAPAAATVSAAPAPNADQSDKSADALSTEELAQAYDLVLQRCTALVELILSAPPKPEAGPSMVEAFKPAEPVAAVASPAKTTGKTGTTPAATPAATPASSAVSLPRQSIDVPTSNLLKAVRYELELMQRRVRYLEDASQRAQDDVTRAMRHLETTLRQVIDERSTQEDAAIAAVVQFVRAAIERETDLPLYINVQPPQVYRFPTTSSLREDTVVVVDGHQRLVPRAPQEPPPELEPQHALLLNDRQRLDVLQRLAQLAGRPLSSDAGDIGLLSVCDVVPTLCALRAPDHALPASLRGCSDVAMTKLVAEYMDPETTLVDVARLVDALSKDEDAVRRLIAPDA</sequence>
<gene>
    <name evidence="4" type="ORF">P43SY_001614</name>
</gene>
<feature type="domain" description="CPC1/SPEF2" evidence="3">
    <location>
        <begin position="20"/>
        <end position="123"/>
    </location>
</feature>
<feature type="region of interest" description="Disordered" evidence="2">
    <location>
        <begin position="782"/>
        <end position="823"/>
    </location>
</feature>
<evidence type="ECO:0000313" key="4">
    <source>
        <dbReference type="EMBL" id="KAJ0404514.1"/>
    </source>
</evidence>
<dbReference type="PANTHER" id="PTHR14919">
    <property type="entry name" value="KPL2-RELATED"/>
    <property type="match status" value="1"/>
</dbReference>
<evidence type="ECO:0000256" key="1">
    <source>
        <dbReference type="SAM" id="Coils"/>
    </source>
</evidence>
<feature type="coiled-coil region" evidence="1">
    <location>
        <begin position="475"/>
        <end position="535"/>
    </location>
</feature>
<evidence type="ECO:0000313" key="5">
    <source>
        <dbReference type="Proteomes" id="UP001209570"/>
    </source>
</evidence>
<keyword evidence="1" id="KW-0175">Coiled coil</keyword>
<dbReference type="Pfam" id="PF22946">
    <property type="entry name" value="SPEF2_D5"/>
    <property type="match status" value="1"/>
</dbReference>
<dbReference type="AlphaFoldDB" id="A0AAD5QCG8"/>
<dbReference type="Pfam" id="PF00406">
    <property type="entry name" value="ADK"/>
    <property type="match status" value="1"/>
</dbReference>
<dbReference type="SUPFAM" id="SSF52540">
    <property type="entry name" value="P-loop containing nucleoside triphosphate hydrolases"/>
    <property type="match status" value="1"/>
</dbReference>
<name>A0AAD5QCG8_PYTIN</name>
<keyword evidence="5" id="KW-1185">Reference proteome</keyword>
<comment type="caution">
    <text evidence="4">The sequence shown here is derived from an EMBL/GenBank/DDBJ whole genome shotgun (WGS) entry which is preliminary data.</text>
</comment>
<dbReference type="EMBL" id="JAKCXM010000061">
    <property type="protein sequence ID" value="KAJ0404514.1"/>
    <property type="molecule type" value="Genomic_DNA"/>
</dbReference>
<feature type="region of interest" description="Disordered" evidence="2">
    <location>
        <begin position="183"/>
        <end position="202"/>
    </location>
</feature>
<evidence type="ECO:0000259" key="3">
    <source>
        <dbReference type="Pfam" id="PF22946"/>
    </source>
</evidence>
<protein>
    <recommendedName>
        <fullName evidence="3">CPC1/SPEF2 domain-containing protein</fullName>
    </recommendedName>
</protein>
<dbReference type="InterPro" id="IPR027417">
    <property type="entry name" value="P-loop_NTPase"/>
</dbReference>
<feature type="compositionally biased region" description="Low complexity" evidence="2">
    <location>
        <begin position="782"/>
        <end position="815"/>
    </location>
</feature>
<dbReference type="InterPro" id="IPR052634">
    <property type="entry name" value="Sperm_flagellar-bone_growth"/>
</dbReference>
<dbReference type="InterPro" id="IPR054517">
    <property type="entry name" value="SPEF2_D5"/>
</dbReference>